<reference evidence="1" key="1">
    <citation type="submission" date="2020-01" db="EMBL/GenBank/DDBJ databases">
        <title>Bacteria Cultured from War Wounds Associated with the Conflict in Eastern Ukraine.</title>
        <authorList>
            <person name="Snesrud E."/>
            <person name="Galac M.R."/>
            <person name="Mc Gann P."/>
            <person name="Valentine K."/>
            <person name="Viacheslav K."/>
        </authorList>
    </citation>
    <scope>NUCLEOTIDE SEQUENCE</scope>
    <source>
        <strain evidence="1">VNMU148</strain>
    </source>
</reference>
<accession>A0A6B1YPC9</accession>
<evidence type="ECO:0000313" key="2">
    <source>
        <dbReference type="Proteomes" id="UP000644192"/>
    </source>
</evidence>
<dbReference type="Proteomes" id="UP000644192">
    <property type="component" value="Unassembled WGS sequence"/>
</dbReference>
<sequence>MREQTRKNLDLRLSLIDDAEDEMAVRFSRTALRGYIDALYDEERLSPAEVDRERDEAERRGNARLAFLAATVD</sequence>
<evidence type="ECO:0000313" key="1">
    <source>
        <dbReference type="EMBL" id="MZZ17857.1"/>
    </source>
</evidence>
<protein>
    <submittedName>
        <fullName evidence="1">Uncharacterized protein</fullName>
    </submittedName>
</protein>
<organism evidence="1 2">
    <name type="scientific">Pseudomonas aeruginosa</name>
    <dbReference type="NCBI Taxonomy" id="287"/>
    <lineage>
        <taxon>Bacteria</taxon>
        <taxon>Pseudomonadati</taxon>
        <taxon>Pseudomonadota</taxon>
        <taxon>Gammaproteobacteria</taxon>
        <taxon>Pseudomonadales</taxon>
        <taxon>Pseudomonadaceae</taxon>
        <taxon>Pseudomonas</taxon>
    </lineage>
</organism>
<gene>
    <name evidence="1" type="ORF">GUL26_37045</name>
</gene>
<proteinExistence type="predicted"/>
<dbReference type="EMBL" id="WXZT01000066">
    <property type="protein sequence ID" value="MZZ17857.1"/>
    <property type="molecule type" value="Genomic_DNA"/>
</dbReference>
<comment type="caution">
    <text evidence="1">The sequence shown here is derived from an EMBL/GenBank/DDBJ whole genome shotgun (WGS) entry which is preliminary data.</text>
</comment>
<name>A0A6B1YPC9_PSEAI</name>
<dbReference type="AlphaFoldDB" id="A0A6B1YPC9"/>
<dbReference type="RefSeq" id="WP_034073438.1">
    <property type="nucleotide sequence ID" value="NZ_CP187275.1"/>
</dbReference>